<feature type="domain" description="ABC transporter" evidence="5">
    <location>
        <begin position="10"/>
        <end position="230"/>
    </location>
</feature>
<dbReference type="EMBL" id="JBIAMX010000004">
    <property type="protein sequence ID" value="MFF0542933.1"/>
    <property type="molecule type" value="Genomic_DNA"/>
</dbReference>
<dbReference type="Pfam" id="PF00005">
    <property type="entry name" value="ABC_tran"/>
    <property type="match status" value="1"/>
</dbReference>
<proteinExistence type="inferred from homology"/>
<keyword evidence="2" id="KW-0813">Transport</keyword>
<dbReference type="Gene3D" id="3.40.50.300">
    <property type="entry name" value="P-loop containing nucleotide triphosphate hydrolases"/>
    <property type="match status" value="1"/>
</dbReference>
<dbReference type="InterPro" id="IPR003439">
    <property type="entry name" value="ABC_transporter-like_ATP-bd"/>
</dbReference>
<gene>
    <name evidence="6" type="ORF">ACFYTF_08845</name>
</gene>
<accession>A0ABW6PKP1</accession>
<evidence type="ECO:0000256" key="4">
    <source>
        <dbReference type="ARBA" id="ARBA00022840"/>
    </source>
</evidence>
<evidence type="ECO:0000313" key="6">
    <source>
        <dbReference type="EMBL" id="MFF0542933.1"/>
    </source>
</evidence>
<dbReference type="Proteomes" id="UP001601444">
    <property type="component" value="Unassembled WGS sequence"/>
</dbReference>
<dbReference type="PANTHER" id="PTHR43335:SF4">
    <property type="entry name" value="ABC TRANSPORTER, ATP-BINDING PROTEIN"/>
    <property type="match status" value="1"/>
</dbReference>
<evidence type="ECO:0000256" key="2">
    <source>
        <dbReference type="ARBA" id="ARBA00022448"/>
    </source>
</evidence>
<comment type="similarity">
    <text evidence="1">Belongs to the ABC transporter superfamily.</text>
</comment>
<dbReference type="SMART" id="SM00382">
    <property type="entry name" value="AAA"/>
    <property type="match status" value="1"/>
</dbReference>
<dbReference type="SUPFAM" id="SSF52540">
    <property type="entry name" value="P-loop containing nucleoside triphosphate hydrolases"/>
    <property type="match status" value="1"/>
</dbReference>
<name>A0ABW6PKP1_9NOCA</name>
<keyword evidence="3" id="KW-0547">Nucleotide-binding</keyword>
<evidence type="ECO:0000313" key="7">
    <source>
        <dbReference type="Proteomes" id="UP001601444"/>
    </source>
</evidence>
<evidence type="ECO:0000256" key="1">
    <source>
        <dbReference type="ARBA" id="ARBA00005417"/>
    </source>
</evidence>
<keyword evidence="7" id="KW-1185">Reference proteome</keyword>
<keyword evidence="4 6" id="KW-0067">ATP-binding</keyword>
<comment type="caution">
    <text evidence="6">The sequence shown here is derived from an EMBL/GenBank/DDBJ whole genome shotgun (WGS) entry which is preliminary data.</text>
</comment>
<organism evidence="6 7">
    <name type="scientific">Nocardia thailandica</name>
    <dbReference type="NCBI Taxonomy" id="257275"/>
    <lineage>
        <taxon>Bacteria</taxon>
        <taxon>Bacillati</taxon>
        <taxon>Actinomycetota</taxon>
        <taxon>Actinomycetes</taxon>
        <taxon>Mycobacteriales</taxon>
        <taxon>Nocardiaceae</taxon>
        <taxon>Nocardia</taxon>
    </lineage>
</organism>
<reference evidence="6 7" key="1">
    <citation type="submission" date="2024-10" db="EMBL/GenBank/DDBJ databases">
        <title>The Natural Products Discovery Center: Release of the First 8490 Sequenced Strains for Exploring Actinobacteria Biosynthetic Diversity.</title>
        <authorList>
            <person name="Kalkreuter E."/>
            <person name="Kautsar S.A."/>
            <person name="Yang D."/>
            <person name="Bader C.D."/>
            <person name="Teijaro C.N."/>
            <person name="Fluegel L."/>
            <person name="Davis C.M."/>
            <person name="Simpson J.R."/>
            <person name="Lauterbach L."/>
            <person name="Steele A.D."/>
            <person name="Gui C."/>
            <person name="Meng S."/>
            <person name="Li G."/>
            <person name="Viehrig K."/>
            <person name="Ye F."/>
            <person name="Su P."/>
            <person name="Kiefer A.F."/>
            <person name="Nichols A."/>
            <person name="Cepeda A.J."/>
            <person name="Yan W."/>
            <person name="Fan B."/>
            <person name="Jiang Y."/>
            <person name="Adhikari A."/>
            <person name="Zheng C.-J."/>
            <person name="Schuster L."/>
            <person name="Cowan T.M."/>
            <person name="Smanski M.J."/>
            <person name="Chevrette M.G."/>
            <person name="De Carvalho L.P.S."/>
            <person name="Shen B."/>
        </authorList>
    </citation>
    <scope>NUCLEOTIDE SEQUENCE [LARGE SCALE GENOMIC DNA]</scope>
    <source>
        <strain evidence="6 7">NPDC004045</strain>
    </source>
</reference>
<dbReference type="GO" id="GO:0005524">
    <property type="term" value="F:ATP binding"/>
    <property type="evidence" value="ECO:0007669"/>
    <property type="project" value="UniProtKB-KW"/>
</dbReference>
<dbReference type="PANTHER" id="PTHR43335">
    <property type="entry name" value="ABC TRANSPORTER, ATP-BINDING PROTEIN"/>
    <property type="match status" value="1"/>
</dbReference>
<dbReference type="PROSITE" id="PS50893">
    <property type="entry name" value="ABC_TRANSPORTER_2"/>
    <property type="match status" value="1"/>
</dbReference>
<dbReference type="InterPro" id="IPR027417">
    <property type="entry name" value="P-loop_NTPase"/>
</dbReference>
<sequence length="316" mass="32147">MTAAPRPPAVRVRGLGKQYELLTALKDVSFTAAAGAVTAIVGPSGAGKSTLLDMVLGLQKPGTGTVSVGGPGSGIRRVGAVLTPRGLHPGRTVRDQLALYAPAAGASRDRVAALLEQVGLTASAGRPVAVLSEGEQTRLALAVALLADPQLLVLDAVDAGPEPAERAGVLDIARAHARRGGTVLLSATSLAAVVAAADHLVVLSEGTVVWQGTPERLRRGHPDRLVVSAAPPIALATMLASEGFTDAVMRPDGRLAVAEATEAQIRAAADRAQVRLSAIVADPIHPDRVLASLTTPRRPQVPAYAGAASTTPGMSR</sequence>
<dbReference type="InterPro" id="IPR003593">
    <property type="entry name" value="AAA+_ATPase"/>
</dbReference>
<evidence type="ECO:0000259" key="5">
    <source>
        <dbReference type="PROSITE" id="PS50893"/>
    </source>
</evidence>
<protein>
    <submittedName>
        <fullName evidence="6">ATP-binding cassette domain-containing protein</fullName>
    </submittedName>
</protein>
<dbReference type="RefSeq" id="WP_043656770.1">
    <property type="nucleotide sequence ID" value="NZ_JBIAMX010000004.1"/>
</dbReference>
<evidence type="ECO:0000256" key="3">
    <source>
        <dbReference type="ARBA" id="ARBA00022741"/>
    </source>
</evidence>